<evidence type="ECO:0000256" key="3">
    <source>
        <dbReference type="ARBA" id="ARBA00022722"/>
    </source>
</evidence>
<gene>
    <name evidence="13" type="ORF">BJ085DRAFT_10208</name>
</gene>
<comment type="cofactor">
    <cofactor evidence="1 10">
        <name>Mg(2+)</name>
        <dbReference type="ChEBI" id="CHEBI:18420"/>
    </cofactor>
</comment>
<dbReference type="InterPro" id="IPR044929">
    <property type="entry name" value="DNA/RNA_non-sp_Endonuclease_sf"/>
</dbReference>
<dbReference type="Gene3D" id="3.40.570.10">
    <property type="entry name" value="Extracellular Endonuclease, subunit A"/>
    <property type="match status" value="1"/>
</dbReference>
<keyword evidence="5 10" id="KW-0255">Endonuclease</keyword>
<keyword evidence="6 10" id="KW-0378">Hydrolase</keyword>
<evidence type="ECO:0000313" key="14">
    <source>
        <dbReference type="Proteomes" id="UP000268162"/>
    </source>
</evidence>
<dbReference type="GO" id="GO:0005743">
    <property type="term" value="C:mitochondrial inner membrane"/>
    <property type="evidence" value="ECO:0007669"/>
    <property type="project" value="TreeGrafter"/>
</dbReference>
<organism evidence="13 14">
    <name type="scientific">Dimargaris cristalligena</name>
    <dbReference type="NCBI Taxonomy" id="215637"/>
    <lineage>
        <taxon>Eukaryota</taxon>
        <taxon>Fungi</taxon>
        <taxon>Fungi incertae sedis</taxon>
        <taxon>Zoopagomycota</taxon>
        <taxon>Kickxellomycotina</taxon>
        <taxon>Dimargaritomycetes</taxon>
        <taxon>Dimargaritales</taxon>
        <taxon>Dimargaritaceae</taxon>
        <taxon>Dimargaris</taxon>
    </lineage>
</organism>
<dbReference type="GO" id="GO:0000014">
    <property type="term" value="F:single-stranded DNA endodeoxyribonuclease activity"/>
    <property type="evidence" value="ECO:0007669"/>
    <property type="project" value="TreeGrafter"/>
</dbReference>
<name>A0A4Q0A160_9FUNG</name>
<evidence type="ECO:0000256" key="10">
    <source>
        <dbReference type="RuleBase" id="RU366055"/>
    </source>
</evidence>
<evidence type="ECO:0000259" key="12">
    <source>
        <dbReference type="SMART" id="SM00892"/>
    </source>
</evidence>
<feature type="non-terminal residue" evidence="13">
    <location>
        <position position="275"/>
    </location>
</feature>
<dbReference type="STRING" id="215637.A0A4Q0A160"/>
<reference evidence="14" key="1">
    <citation type="journal article" date="2018" name="Nat. Microbiol.">
        <title>Leveraging single-cell genomics to expand the fungal tree of life.</title>
        <authorList>
            <person name="Ahrendt S.R."/>
            <person name="Quandt C.A."/>
            <person name="Ciobanu D."/>
            <person name="Clum A."/>
            <person name="Salamov A."/>
            <person name="Andreopoulos B."/>
            <person name="Cheng J.F."/>
            <person name="Woyke T."/>
            <person name="Pelin A."/>
            <person name="Henrissat B."/>
            <person name="Reynolds N.K."/>
            <person name="Benny G.L."/>
            <person name="Smith M.E."/>
            <person name="James T.Y."/>
            <person name="Grigoriev I.V."/>
        </authorList>
    </citation>
    <scope>NUCLEOTIDE SEQUENCE [LARGE SCALE GENOMIC DNA]</scope>
    <source>
        <strain evidence="14">RSA 468</strain>
    </source>
</reference>
<dbReference type="GO" id="GO:0004521">
    <property type="term" value="F:RNA endonuclease activity"/>
    <property type="evidence" value="ECO:0007669"/>
    <property type="project" value="TreeGrafter"/>
</dbReference>
<dbReference type="SMART" id="SM00477">
    <property type="entry name" value="NUC"/>
    <property type="match status" value="1"/>
</dbReference>
<keyword evidence="7" id="KW-0460">Magnesium</keyword>
<evidence type="ECO:0000259" key="11">
    <source>
        <dbReference type="SMART" id="SM00477"/>
    </source>
</evidence>
<protein>
    <recommendedName>
        <fullName evidence="10">Endonuclease</fullName>
        <ecNumber evidence="10">3.1.30.-</ecNumber>
    </recommendedName>
</protein>
<dbReference type="EMBL" id="ML002306">
    <property type="protein sequence ID" value="RKP39022.1"/>
    <property type="molecule type" value="Genomic_DNA"/>
</dbReference>
<evidence type="ECO:0000256" key="8">
    <source>
        <dbReference type="PIRSR" id="PIRSR640255-1"/>
    </source>
</evidence>
<accession>A0A4Q0A160</accession>
<dbReference type="GO" id="GO:0046872">
    <property type="term" value="F:metal ion binding"/>
    <property type="evidence" value="ECO:0007669"/>
    <property type="project" value="UniProtKB-KW"/>
</dbReference>
<feature type="non-terminal residue" evidence="13">
    <location>
        <position position="1"/>
    </location>
</feature>
<keyword evidence="3 10" id="KW-0540">Nuclease</keyword>
<dbReference type="GO" id="GO:0005634">
    <property type="term" value="C:nucleus"/>
    <property type="evidence" value="ECO:0007669"/>
    <property type="project" value="TreeGrafter"/>
</dbReference>
<dbReference type="CDD" id="cd00091">
    <property type="entry name" value="NUC"/>
    <property type="match status" value="1"/>
</dbReference>
<keyword evidence="4 9" id="KW-0479">Metal-binding</keyword>
<dbReference type="InterPro" id="IPR040255">
    <property type="entry name" value="Non-specific_endonuclease"/>
</dbReference>
<dbReference type="InterPro" id="IPR044925">
    <property type="entry name" value="His-Me_finger_sf"/>
</dbReference>
<comment type="similarity">
    <text evidence="2 10">Belongs to the DNA/RNA non-specific endonuclease family.</text>
</comment>
<feature type="domain" description="ENPP1-3/EXOG-like endonuclease/phosphodiesterase" evidence="11">
    <location>
        <begin position="44"/>
        <end position="258"/>
    </location>
</feature>
<keyword evidence="14" id="KW-1185">Reference proteome</keyword>
<dbReference type="SMART" id="SM00892">
    <property type="entry name" value="Endonuclease_NS"/>
    <property type="match status" value="1"/>
</dbReference>
<evidence type="ECO:0000256" key="7">
    <source>
        <dbReference type="ARBA" id="ARBA00022842"/>
    </source>
</evidence>
<dbReference type="Pfam" id="PF01223">
    <property type="entry name" value="Endonuclease_NS"/>
    <property type="match status" value="1"/>
</dbReference>
<feature type="active site" description="Proton acceptor" evidence="8">
    <location>
        <position position="110"/>
    </location>
</feature>
<evidence type="ECO:0000313" key="13">
    <source>
        <dbReference type="EMBL" id="RKP39022.1"/>
    </source>
</evidence>
<dbReference type="InterPro" id="IPR001604">
    <property type="entry name" value="Endo_G_ENPP1-like_dom"/>
</dbReference>
<evidence type="ECO:0000256" key="2">
    <source>
        <dbReference type="ARBA" id="ARBA00010052"/>
    </source>
</evidence>
<feature type="binding site" evidence="9">
    <location>
        <position position="142"/>
    </location>
    <ligand>
        <name>Mg(2+)</name>
        <dbReference type="ChEBI" id="CHEBI:18420"/>
        <note>catalytic</note>
    </ligand>
</feature>
<dbReference type="AlphaFoldDB" id="A0A4Q0A160"/>
<dbReference type="InterPro" id="IPR018524">
    <property type="entry name" value="DNA/RNA_endonuclease_AS"/>
</dbReference>
<evidence type="ECO:0000256" key="5">
    <source>
        <dbReference type="ARBA" id="ARBA00022759"/>
    </source>
</evidence>
<evidence type="ECO:0000256" key="1">
    <source>
        <dbReference type="ARBA" id="ARBA00001946"/>
    </source>
</evidence>
<dbReference type="PANTHER" id="PTHR13966">
    <property type="entry name" value="ENDONUCLEASE RELATED"/>
    <property type="match status" value="1"/>
</dbReference>
<dbReference type="EC" id="3.1.30.-" evidence="10"/>
<dbReference type="GO" id="GO:0006309">
    <property type="term" value="P:apoptotic DNA fragmentation"/>
    <property type="evidence" value="ECO:0007669"/>
    <property type="project" value="TreeGrafter"/>
</dbReference>
<dbReference type="Proteomes" id="UP000268162">
    <property type="component" value="Unassembled WGS sequence"/>
</dbReference>
<feature type="domain" description="DNA/RNA non-specific endonuclease/pyrophosphatase/phosphodiesterase" evidence="12">
    <location>
        <begin position="41"/>
        <end position="258"/>
    </location>
</feature>
<evidence type="ECO:0000256" key="4">
    <source>
        <dbReference type="ARBA" id="ARBA00022723"/>
    </source>
</evidence>
<evidence type="ECO:0000256" key="9">
    <source>
        <dbReference type="PIRSR" id="PIRSR640255-2"/>
    </source>
</evidence>
<dbReference type="GO" id="GO:0003676">
    <property type="term" value="F:nucleic acid binding"/>
    <property type="evidence" value="ECO:0007669"/>
    <property type="project" value="InterPro"/>
</dbReference>
<dbReference type="InterPro" id="IPR020821">
    <property type="entry name" value="ENPP1-3/EXOG-like_nuc-like"/>
</dbReference>
<proteinExistence type="inferred from homology"/>
<dbReference type="PROSITE" id="PS01070">
    <property type="entry name" value="NUCLEASE_NON_SPEC"/>
    <property type="match status" value="1"/>
</dbReference>
<dbReference type="PANTHER" id="PTHR13966:SF5">
    <property type="entry name" value="ENDONUCLEASE G, MITOCHONDRIAL"/>
    <property type="match status" value="1"/>
</dbReference>
<dbReference type="SUPFAM" id="SSF54060">
    <property type="entry name" value="His-Me finger endonucleases"/>
    <property type="match status" value="1"/>
</dbReference>
<sequence>PPPPPYTPAPATDETKVPVKNETARVLEALGHPGPIADTGYFGSYVSNFNRQLRNPNWVFEHLTAENLRREAGEKDPDRSNSAFREDTRIPMLFRARLKDYFKSGYDRGHMAPAADAKRSQGAMDDTFLLTNMCPQVGMGFNRDYWSHFETFTRRLTKSFSDVYVFTGPLYLPKPIPGSPNKYKVEYEVIGSPPNIAVPTHFYKVILVKNAVGKYSAGGFVLPNAVIPDDAPLESFVLPISAIEKAAGLTFFDKVPEIAIPGASAPLCASTLCSL</sequence>
<evidence type="ECO:0000256" key="6">
    <source>
        <dbReference type="ARBA" id="ARBA00022801"/>
    </source>
</evidence>